<protein>
    <submittedName>
        <fullName evidence="2">Uncharacterized protein</fullName>
    </submittedName>
</protein>
<evidence type="ECO:0000313" key="2">
    <source>
        <dbReference type="EMBL" id="ESU36195.1"/>
    </source>
</evidence>
<dbReference type="AlphaFoldDB" id="V6TH10"/>
<feature type="region of interest" description="Disordered" evidence="1">
    <location>
        <begin position="23"/>
        <end position="45"/>
    </location>
</feature>
<dbReference type="Proteomes" id="UP000018320">
    <property type="component" value="Unassembled WGS sequence"/>
</dbReference>
<evidence type="ECO:0000256" key="1">
    <source>
        <dbReference type="SAM" id="MobiDB-lite"/>
    </source>
</evidence>
<dbReference type="EMBL" id="AHGT01000054">
    <property type="protein sequence ID" value="ESU36195.1"/>
    <property type="molecule type" value="Genomic_DNA"/>
</dbReference>
<sequence length="315" mass="35363">MMFRMCGCGPLVKLRIESLGVGPDEPTANVDASTNTANPDPCVSGRESQKIAVSPALTFRSAYSALSGRTTTDIDVTPLYHQFTVQPEPQETLTPREIDQLISFLYAYMEHRMVPQRCAIPTYVDVLEDRNALISLARLNVERMHAFAESFIQRDSFLAFLALFFRESPLRHLTTRSNVKFIQNNRYGVIFTQHTLMCVLVNYVSSHWSDTMGVQLFYAVRADLLRNGALGVTISDLRMQQKGNQDPVDQGSTPTRGAACCSRWSQNRMVVLSMLKCGTLLRIVGAIEPDNNYQVDCFELGCFLEVLLSMLDLVK</sequence>
<reference evidence="3" key="1">
    <citation type="submission" date="2012-02" db="EMBL/GenBank/DDBJ databases">
        <title>Genome sequencing of Giardia lamblia Genotypes A2 and B isolates (DH and GS) and comparative analysis with the genomes of Genotypes A1 and E (WB and Pig).</title>
        <authorList>
            <person name="Adam R."/>
            <person name="Dahlstrom E."/>
            <person name="Martens C."/>
            <person name="Bruno D."/>
            <person name="Barbian K."/>
            <person name="Porcella S.F."/>
            <person name="Nash T."/>
        </authorList>
    </citation>
    <scope>NUCLEOTIDE SEQUENCE</scope>
    <source>
        <strain evidence="3">DH</strain>
    </source>
</reference>
<dbReference type="VEuPathDB" id="GiardiaDB:DHA2_152069"/>
<gene>
    <name evidence="2" type="ORF">DHA2_152069</name>
</gene>
<evidence type="ECO:0000313" key="3">
    <source>
        <dbReference type="Proteomes" id="UP000018320"/>
    </source>
</evidence>
<name>V6TH10_GIAIN</name>
<organism evidence="2 3">
    <name type="scientific">Giardia intestinalis</name>
    <name type="common">Giardia lamblia</name>
    <dbReference type="NCBI Taxonomy" id="5741"/>
    <lineage>
        <taxon>Eukaryota</taxon>
        <taxon>Metamonada</taxon>
        <taxon>Diplomonadida</taxon>
        <taxon>Hexamitidae</taxon>
        <taxon>Giardiinae</taxon>
        <taxon>Giardia</taxon>
    </lineage>
</organism>
<accession>V6TH10</accession>
<proteinExistence type="predicted"/>
<reference evidence="2 3" key="2">
    <citation type="journal article" date="2013" name="Genome Biol. Evol.">
        <title>Genome sequencing of Giardia lamblia genotypes A2 and B isolates (DH and GS) and comparative analysis with the genomes of genotypes A1 and E (WB and Pig).</title>
        <authorList>
            <person name="Adam R.D."/>
            <person name="Dahlstrom E.W."/>
            <person name="Martens C.A."/>
            <person name="Bruno D.P."/>
            <person name="Barbian K.D."/>
            <person name="Ricklefs S.M."/>
            <person name="Hernandez M.M."/>
            <person name="Narla N.P."/>
            <person name="Patel R.B."/>
            <person name="Porcella S.F."/>
            <person name="Nash T.E."/>
        </authorList>
    </citation>
    <scope>NUCLEOTIDE SEQUENCE [LARGE SCALE GENOMIC DNA]</scope>
    <source>
        <strain evidence="2 3">DH</strain>
    </source>
</reference>
<dbReference type="VEuPathDB" id="GiardiaDB:QR46_4220"/>
<comment type="caution">
    <text evidence="2">The sequence shown here is derived from an EMBL/GenBank/DDBJ whole genome shotgun (WGS) entry which is preliminary data.</text>
</comment>
<dbReference type="VEuPathDB" id="GiardiaDB:GL50803_0016126"/>
<dbReference type="VEuPathDB" id="GiardiaDB:GL50581_2254"/>